<dbReference type="InterPro" id="IPR025396">
    <property type="entry name" value="DUF4302"/>
</dbReference>
<reference evidence="2" key="1">
    <citation type="submission" date="2017-06" db="EMBL/GenBank/DDBJ databases">
        <title>Complete genome sequence of Capnocytophaga sp. KCOM 1579 (=ChDC OS43) isolated from a human refractory periapical abscess lesion.</title>
        <authorList>
            <person name="Kook J.-K."/>
            <person name="Park S.-N."/>
            <person name="Lim Y.K."/>
            <person name="Roh H."/>
        </authorList>
    </citation>
    <scope>NUCLEOTIDE SEQUENCE [LARGE SCALE GENOMIC DNA]</scope>
    <source>
        <strain evidence="2">ChDC OS43</strain>
    </source>
</reference>
<protein>
    <recommendedName>
        <fullName evidence="3">DUF4302 domain-containing protein</fullName>
    </recommendedName>
</protein>
<accession>A0A1Z4BLW4</accession>
<proteinExistence type="predicted"/>
<evidence type="ECO:0008006" key="3">
    <source>
        <dbReference type="Google" id="ProtNLM"/>
    </source>
</evidence>
<dbReference type="RefSeq" id="WP_088593411.1">
    <property type="nucleotide sequence ID" value="NZ_CP022022.1"/>
</dbReference>
<evidence type="ECO:0000313" key="1">
    <source>
        <dbReference type="EMBL" id="ASF42242.1"/>
    </source>
</evidence>
<gene>
    <name evidence="1" type="ORF">CBG49_03570</name>
</gene>
<dbReference type="KEGG" id="capn:CBG49_03570"/>
<dbReference type="PROSITE" id="PS51257">
    <property type="entry name" value="PROKAR_LIPOPROTEIN"/>
    <property type="match status" value="1"/>
</dbReference>
<dbReference type="Pfam" id="PF14135">
    <property type="entry name" value="DUF4302"/>
    <property type="match status" value="1"/>
</dbReference>
<dbReference type="EMBL" id="CP022022">
    <property type="protein sequence ID" value="ASF42242.1"/>
    <property type="molecule type" value="Genomic_DNA"/>
</dbReference>
<sequence length="449" mass="51434">MKKIIYITIAVLGIFACQKNEPDNLFDGKTPSERFEQSQNELRTQLTTPQQGWKLTYFTDNKKFGGFTFLMKFTPEGFVNMASDISATASPTTSKYEIKWGQGTLLSFTTKNYIHELSDAMQGEQGKGLEGEFEFIYLGKEGNKLKFKTQRQATEQIVYFEPATAQDWNVIQDLSGSVDALEGDILRHFFRVTKDGVTKDYSISLSNRYLTLNLSSDPSQTLKTAIVPTQAGFTFDPPLVIEGKTFTQITWDNNASPARYITTVDGVTAEIRFELRPSQEHISNDYQSVPASVNRFLFLSETLLSTPFTTEGFRDNVMKIESSKWFPSLLISFKSSTKCEVEVRYQFPNQQFQSRLIFVHNYEIKDKRIYIKDRTSIDGTNLNLWQATENEAILRKALTALNSIAYLGSEGLYIKKVPNKFRYTDDVYVIQSHRLPNIYFPAYGYFQRD</sequence>
<keyword evidence="2" id="KW-1185">Reference proteome</keyword>
<dbReference type="Proteomes" id="UP000197007">
    <property type="component" value="Chromosome"/>
</dbReference>
<evidence type="ECO:0000313" key="2">
    <source>
        <dbReference type="Proteomes" id="UP000197007"/>
    </source>
</evidence>
<name>A0A1Z4BLW4_9FLAO</name>
<dbReference type="AlphaFoldDB" id="A0A1Z4BLW4"/>
<organism evidence="1 2">
    <name type="scientific">Capnocytophaga endodontalis</name>
    <dbReference type="NCBI Taxonomy" id="2708117"/>
    <lineage>
        <taxon>Bacteria</taxon>
        <taxon>Pseudomonadati</taxon>
        <taxon>Bacteroidota</taxon>
        <taxon>Flavobacteriia</taxon>
        <taxon>Flavobacteriales</taxon>
        <taxon>Flavobacteriaceae</taxon>
        <taxon>Capnocytophaga</taxon>
    </lineage>
</organism>